<dbReference type="AlphaFoldDB" id="A0A1H5WH16"/>
<dbReference type="NCBIfam" id="TIGR02574">
    <property type="entry name" value="stabl_TIGR02574"/>
    <property type="match status" value="1"/>
</dbReference>
<dbReference type="Pfam" id="PF09720">
    <property type="entry name" value="Unstab_antitox"/>
    <property type="match status" value="1"/>
</dbReference>
<protein>
    <submittedName>
        <fullName evidence="1">Putative addiction module component, TIGR02574 family</fullName>
    </submittedName>
</protein>
<evidence type="ECO:0000313" key="1">
    <source>
        <dbReference type="EMBL" id="SEF98576.1"/>
    </source>
</evidence>
<dbReference type="InterPro" id="IPR013406">
    <property type="entry name" value="CHP02574_addiction_mod"/>
</dbReference>
<dbReference type="EMBL" id="FNUX01000018">
    <property type="protein sequence ID" value="SEF98576.1"/>
    <property type="molecule type" value="Genomic_DNA"/>
</dbReference>
<gene>
    <name evidence="1" type="ORF">SAMN05216334_11847</name>
</gene>
<sequence>MEDIWDTIAAEAQSIELTAEEKKTIDERLESYHKNPDLGSPWEDVYKRI</sequence>
<proteinExistence type="predicted"/>
<accession>A0A1H5WH16</accession>
<reference evidence="1 2" key="1">
    <citation type="submission" date="2016-10" db="EMBL/GenBank/DDBJ databases">
        <authorList>
            <person name="de Groot N.N."/>
        </authorList>
    </citation>
    <scope>NUCLEOTIDE SEQUENCE [LARGE SCALE GENOMIC DNA]</scope>
    <source>
        <strain evidence="1 2">Nm13</strain>
    </source>
</reference>
<dbReference type="Proteomes" id="UP000236753">
    <property type="component" value="Unassembled WGS sequence"/>
</dbReference>
<evidence type="ECO:0000313" key="2">
    <source>
        <dbReference type="Proteomes" id="UP000236753"/>
    </source>
</evidence>
<name>A0A1H5WH16_9PROT</name>
<organism evidence="1 2">
    <name type="scientific">Nitrosomonas ureae</name>
    <dbReference type="NCBI Taxonomy" id="44577"/>
    <lineage>
        <taxon>Bacteria</taxon>
        <taxon>Pseudomonadati</taxon>
        <taxon>Pseudomonadota</taxon>
        <taxon>Betaproteobacteria</taxon>
        <taxon>Nitrosomonadales</taxon>
        <taxon>Nitrosomonadaceae</taxon>
        <taxon>Nitrosomonas</taxon>
    </lineage>
</organism>